<evidence type="ECO:0000259" key="3">
    <source>
        <dbReference type="SMART" id="SM00460"/>
    </source>
</evidence>
<dbReference type="GO" id="GO:0006508">
    <property type="term" value="P:proteolysis"/>
    <property type="evidence" value="ECO:0007669"/>
    <property type="project" value="UniProtKB-KW"/>
</dbReference>
<feature type="region of interest" description="Disordered" evidence="1">
    <location>
        <begin position="540"/>
        <end position="586"/>
    </location>
</feature>
<organism evidence="4 5">
    <name type="scientific">Microbacterium suwonense</name>
    <dbReference type="NCBI Taxonomy" id="683047"/>
    <lineage>
        <taxon>Bacteria</taxon>
        <taxon>Bacillati</taxon>
        <taxon>Actinomycetota</taxon>
        <taxon>Actinomycetes</taxon>
        <taxon>Micrococcales</taxon>
        <taxon>Microbacteriaceae</taxon>
        <taxon>Microbacterium</taxon>
    </lineage>
</organism>
<dbReference type="EMBL" id="AP027728">
    <property type="protein sequence ID" value="BDZ39634.1"/>
    <property type="molecule type" value="Genomic_DNA"/>
</dbReference>
<name>A0ABN6X4J4_9MICO</name>
<dbReference type="PANTHER" id="PTHR42736">
    <property type="entry name" value="PROTEIN-GLUTAMINE GAMMA-GLUTAMYLTRANSFERASE"/>
    <property type="match status" value="1"/>
</dbReference>
<feature type="compositionally biased region" description="Pro residues" evidence="1">
    <location>
        <begin position="565"/>
        <end position="579"/>
    </location>
</feature>
<sequence>MRRGWPLDVAAIGALTVLAVSPMASAFLSLDFWIAVAAGVIAGSALATVAARLRWRMLSIAALLVLVYVLLAPVVAFRDESILGAVPTLEVLRSMGLAIVQIWKQLLTMPAPFTGFPELTVGPLLLTMIVSTIGASLGLRARRPAFAMIPLAALLVLATAFSTYLGYFPAIAGALFAAVAVAWLVWRRSRAEAERTVALTADADAGARKGRPLAAVLATVAVLVAAVGGTAVASAASADREVLRDHVVPPLELHDYASPLMDYRRFVRGGDDLDLFTVRGLPAGASIRLATLDLYDGTVYKVTGGGSGSGLFARVGRTIENNTKGSRATVTVRIDDLTGVWLPTVGYLDVIVADSETPAEALHYNSVTGTAVQTTGVRKGETYRMEVVVPARPNDDELKRAGVADVSMPTPERVPDTLQPVLDDATADVGTQFEQLRALEQVFQSGAFSDGLENQAPSRSGHSIGRLDQLLGAQEMIGDDEQYAVAMALAATQLGIPARVVMGFTPASGEKSTTVTGADLHAWVEVPFNGLGWVAFSPTPPETNVPKMQAPEPRSKPRVQVAQPPAAPQEPAELPPAPPVEAAGHGDEPADLGWLWATLRISGFSLLGILVVAGPSIVLATLRGRRRRARVKSATAVGRVDGGWAELVDSAGDVGYALPAGATRREQSIALDERVPQAGSRSLAVRADAAVFGENPPSDADVESYWSDMEAARRLISRAMPWHRRLRARLFPRSVIGTLGRPRRRR</sequence>
<feature type="transmembrane region" description="Helical" evidence="2">
    <location>
        <begin position="58"/>
        <end position="77"/>
    </location>
</feature>
<dbReference type="Gene3D" id="3.10.620.30">
    <property type="match status" value="1"/>
</dbReference>
<dbReference type="Proteomes" id="UP001321543">
    <property type="component" value="Chromosome"/>
</dbReference>
<evidence type="ECO:0000313" key="4">
    <source>
        <dbReference type="EMBL" id="BDZ39634.1"/>
    </source>
</evidence>
<keyword evidence="5" id="KW-1185">Reference proteome</keyword>
<evidence type="ECO:0000256" key="1">
    <source>
        <dbReference type="SAM" id="MobiDB-lite"/>
    </source>
</evidence>
<feature type="transmembrane region" description="Helical" evidence="2">
    <location>
        <begin position="145"/>
        <end position="161"/>
    </location>
</feature>
<dbReference type="InterPro" id="IPR038765">
    <property type="entry name" value="Papain-like_cys_pep_sf"/>
</dbReference>
<dbReference type="InterPro" id="IPR002931">
    <property type="entry name" value="Transglutaminase-like"/>
</dbReference>
<accession>A0ABN6X4J4</accession>
<reference evidence="5" key="1">
    <citation type="journal article" date="2019" name="Int. J. Syst. Evol. Microbiol.">
        <title>The Global Catalogue of Microorganisms (GCM) 10K type strain sequencing project: providing services to taxonomists for standard genome sequencing and annotation.</title>
        <authorList>
            <consortium name="The Broad Institute Genomics Platform"/>
            <consortium name="The Broad Institute Genome Sequencing Center for Infectious Disease"/>
            <person name="Wu L."/>
            <person name="Ma J."/>
        </authorList>
    </citation>
    <scope>NUCLEOTIDE SEQUENCE [LARGE SCALE GENOMIC DNA]</scope>
    <source>
        <strain evidence="5">NBRC 106310</strain>
    </source>
</reference>
<evidence type="ECO:0000256" key="2">
    <source>
        <dbReference type="SAM" id="Phobius"/>
    </source>
</evidence>
<dbReference type="InterPro" id="IPR021878">
    <property type="entry name" value="TgpA_N"/>
</dbReference>
<keyword evidence="2" id="KW-0472">Membrane</keyword>
<proteinExistence type="predicted"/>
<feature type="transmembrane region" description="Helical" evidence="2">
    <location>
        <begin position="213"/>
        <end position="236"/>
    </location>
</feature>
<dbReference type="Pfam" id="PF01841">
    <property type="entry name" value="Transglut_core"/>
    <property type="match status" value="1"/>
</dbReference>
<keyword evidence="2" id="KW-1133">Transmembrane helix</keyword>
<feature type="transmembrane region" description="Helical" evidence="2">
    <location>
        <begin position="7"/>
        <end position="26"/>
    </location>
</feature>
<dbReference type="InterPro" id="IPR052901">
    <property type="entry name" value="Bact_TGase-like"/>
</dbReference>
<gene>
    <name evidence="4" type="ORF">GCM10025863_22480</name>
</gene>
<dbReference type="PANTHER" id="PTHR42736:SF1">
    <property type="entry name" value="PROTEIN-GLUTAMINE GAMMA-GLUTAMYLTRANSFERASE"/>
    <property type="match status" value="1"/>
</dbReference>
<protein>
    <submittedName>
        <fullName evidence="4">Cysteine protease</fullName>
    </submittedName>
</protein>
<feature type="domain" description="Transglutaminase-like" evidence="3">
    <location>
        <begin position="472"/>
        <end position="540"/>
    </location>
</feature>
<keyword evidence="2" id="KW-0812">Transmembrane</keyword>
<feature type="transmembrane region" description="Helical" evidence="2">
    <location>
        <begin position="32"/>
        <end position="51"/>
    </location>
</feature>
<feature type="transmembrane region" description="Helical" evidence="2">
    <location>
        <begin position="167"/>
        <end position="186"/>
    </location>
</feature>
<dbReference type="Pfam" id="PF11992">
    <property type="entry name" value="TgpA_N"/>
    <property type="match status" value="1"/>
</dbReference>
<dbReference type="RefSeq" id="WP_286299893.1">
    <property type="nucleotide sequence ID" value="NZ_AP027728.1"/>
</dbReference>
<dbReference type="GO" id="GO:0008233">
    <property type="term" value="F:peptidase activity"/>
    <property type="evidence" value="ECO:0007669"/>
    <property type="project" value="UniProtKB-KW"/>
</dbReference>
<evidence type="ECO:0000313" key="5">
    <source>
        <dbReference type="Proteomes" id="UP001321543"/>
    </source>
</evidence>
<keyword evidence="4" id="KW-0645">Protease</keyword>
<feature type="transmembrane region" description="Helical" evidence="2">
    <location>
        <begin position="119"/>
        <end position="138"/>
    </location>
</feature>
<dbReference type="SUPFAM" id="SSF54001">
    <property type="entry name" value="Cysteine proteinases"/>
    <property type="match status" value="1"/>
</dbReference>
<keyword evidence="4" id="KW-0378">Hydrolase</keyword>
<feature type="transmembrane region" description="Helical" evidence="2">
    <location>
        <begin position="601"/>
        <end position="622"/>
    </location>
</feature>
<dbReference type="SMART" id="SM00460">
    <property type="entry name" value="TGc"/>
    <property type="match status" value="1"/>
</dbReference>